<accession>A0ABY1R847</accession>
<evidence type="ECO:0000256" key="1">
    <source>
        <dbReference type="SAM" id="Phobius"/>
    </source>
</evidence>
<organism evidence="2 3">
    <name type="scientific">Plantibacter elymi</name>
    <name type="common">nom. nud.</name>
    <dbReference type="NCBI Taxonomy" id="199708"/>
    <lineage>
        <taxon>Bacteria</taxon>
        <taxon>Bacillati</taxon>
        <taxon>Actinomycetota</taxon>
        <taxon>Actinomycetes</taxon>
        <taxon>Micrococcales</taxon>
        <taxon>Microbacteriaceae</taxon>
        <taxon>Plantibacter</taxon>
    </lineage>
</organism>
<sequence>MSNPESPITTHGPRPLQIRQGLTAGSIVAAFLTIIIGVRAGFGVAEYLGSALCFAELLLAAYLVMTRVNLARGRRR</sequence>
<evidence type="ECO:0000313" key="3">
    <source>
        <dbReference type="Proteomes" id="UP000194464"/>
    </source>
</evidence>
<dbReference type="RefSeq" id="WP_086472426.1">
    <property type="nucleotide sequence ID" value="NZ_FXWJ01000001.1"/>
</dbReference>
<comment type="caution">
    <text evidence="2">The sequence shown here is derived from an EMBL/GenBank/DDBJ whole genome shotgun (WGS) entry which is preliminary data.</text>
</comment>
<keyword evidence="1" id="KW-0812">Transmembrane</keyword>
<feature type="transmembrane region" description="Helical" evidence="1">
    <location>
        <begin position="21"/>
        <end position="42"/>
    </location>
</feature>
<feature type="transmembrane region" description="Helical" evidence="1">
    <location>
        <begin position="48"/>
        <end position="70"/>
    </location>
</feature>
<evidence type="ECO:0000313" key="2">
    <source>
        <dbReference type="EMBL" id="SMQ58308.1"/>
    </source>
</evidence>
<keyword evidence="1" id="KW-0472">Membrane</keyword>
<proteinExistence type="predicted"/>
<gene>
    <name evidence="2" type="ORF">SAMN06295909_0139</name>
</gene>
<name>A0ABY1R847_9MICO</name>
<dbReference type="Proteomes" id="UP000194464">
    <property type="component" value="Unassembled WGS sequence"/>
</dbReference>
<reference evidence="2 3" key="1">
    <citation type="submission" date="2017-04" db="EMBL/GenBank/DDBJ databases">
        <authorList>
            <person name="Varghese N."/>
            <person name="Submissions S."/>
        </authorList>
    </citation>
    <scope>NUCLEOTIDE SEQUENCE [LARGE SCALE GENOMIC DNA]</scope>
    <source>
        <strain evidence="2 3">VKM Ac-1784</strain>
    </source>
</reference>
<dbReference type="EMBL" id="FXWJ01000001">
    <property type="protein sequence ID" value="SMQ58308.1"/>
    <property type="molecule type" value="Genomic_DNA"/>
</dbReference>
<protein>
    <submittedName>
        <fullName evidence="2">Uncharacterized protein</fullName>
    </submittedName>
</protein>
<keyword evidence="1" id="KW-1133">Transmembrane helix</keyword>
<keyword evidence="3" id="KW-1185">Reference proteome</keyword>